<evidence type="ECO:0000256" key="1">
    <source>
        <dbReference type="ARBA" id="ARBA00013169"/>
    </source>
</evidence>
<keyword evidence="3" id="KW-0547">Nucleotide-binding</keyword>
<sequence>MIHHCDVSKYIMDVLFYFNALQMFQKRQLVLPLNNCHFTPFRHRMNRRQVLWVPGSDHAGIATQVVVEKKLLKERGQTRHDIGRKAFKQEIWQWKNEKGGEILSQLKTLGASLDWSRDCFTLNPEFSNAVTEAFVRLSEAGLIYRDTCVVNWCCTLRSAISDVEVIPMQLTGKTALGVPGHPDLVQFGLLVHFAYLLDGLGNSNCIHSAVSPSGIFMIDFIVNQTMSCSWHEVLFHNVATIHFVIKFGRFVVNDCVCNLHLYHCISYYNNNSFL</sequence>
<dbReference type="Pfam" id="PF00133">
    <property type="entry name" value="tRNA-synt_1"/>
    <property type="match status" value="1"/>
</dbReference>
<proteinExistence type="predicted"/>
<evidence type="ECO:0000313" key="10">
    <source>
        <dbReference type="Proteomes" id="UP000694388"/>
    </source>
</evidence>
<dbReference type="GO" id="GO:0005524">
    <property type="term" value="F:ATP binding"/>
    <property type="evidence" value="ECO:0007669"/>
    <property type="project" value="UniProtKB-KW"/>
</dbReference>
<dbReference type="InterPro" id="IPR002303">
    <property type="entry name" value="Valyl-tRNA_ligase"/>
</dbReference>
<dbReference type="Ensembl" id="ENSEBUT00000014707.1">
    <property type="protein sequence ID" value="ENSEBUP00000014131.1"/>
    <property type="gene ID" value="ENSEBUG00000008916.1"/>
</dbReference>
<evidence type="ECO:0000256" key="5">
    <source>
        <dbReference type="ARBA" id="ARBA00022917"/>
    </source>
</evidence>
<keyword evidence="6" id="KW-0030">Aminoacyl-tRNA synthetase</keyword>
<keyword evidence="5" id="KW-0648">Protein biosynthesis</keyword>
<evidence type="ECO:0000256" key="3">
    <source>
        <dbReference type="ARBA" id="ARBA00022741"/>
    </source>
</evidence>
<dbReference type="PANTHER" id="PTHR11946:SF71">
    <property type="entry name" value="VALINE--TRNA LIGASE, MITOCHONDRIAL"/>
    <property type="match status" value="1"/>
</dbReference>
<dbReference type="Proteomes" id="UP000694388">
    <property type="component" value="Unplaced"/>
</dbReference>
<name>A0A8C4QEE0_EPTBU</name>
<dbReference type="GeneTree" id="ENSGT00940000159890"/>
<dbReference type="GO" id="GO:0005829">
    <property type="term" value="C:cytosol"/>
    <property type="evidence" value="ECO:0007669"/>
    <property type="project" value="TreeGrafter"/>
</dbReference>
<dbReference type="InterPro" id="IPR014729">
    <property type="entry name" value="Rossmann-like_a/b/a_fold"/>
</dbReference>
<evidence type="ECO:0000256" key="4">
    <source>
        <dbReference type="ARBA" id="ARBA00022840"/>
    </source>
</evidence>
<dbReference type="SUPFAM" id="SSF52374">
    <property type="entry name" value="Nucleotidylyl transferase"/>
    <property type="match status" value="1"/>
</dbReference>
<keyword evidence="10" id="KW-1185">Reference proteome</keyword>
<evidence type="ECO:0000313" key="9">
    <source>
        <dbReference type="Ensembl" id="ENSEBUP00000014131.1"/>
    </source>
</evidence>
<organism evidence="9 10">
    <name type="scientific">Eptatretus burgeri</name>
    <name type="common">Inshore hagfish</name>
    <dbReference type="NCBI Taxonomy" id="7764"/>
    <lineage>
        <taxon>Eukaryota</taxon>
        <taxon>Metazoa</taxon>
        <taxon>Chordata</taxon>
        <taxon>Craniata</taxon>
        <taxon>Vertebrata</taxon>
        <taxon>Cyclostomata</taxon>
        <taxon>Myxini</taxon>
        <taxon>Myxiniformes</taxon>
        <taxon>Myxinidae</taxon>
        <taxon>Eptatretinae</taxon>
        <taxon>Eptatretus</taxon>
    </lineage>
</organism>
<evidence type="ECO:0000256" key="7">
    <source>
        <dbReference type="ARBA" id="ARBA00029936"/>
    </source>
</evidence>
<accession>A0A8C4QEE0</accession>
<evidence type="ECO:0000256" key="2">
    <source>
        <dbReference type="ARBA" id="ARBA00022598"/>
    </source>
</evidence>
<reference evidence="9" key="2">
    <citation type="submission" date="2025-09" db="UniProtKB">
        <authorList>
            <consortium name="Ensembl"/>
        </authorList>
    </citation>
    <scope>IDENTIFICATION</scope>
</reference>
<evidence type="ECO:0000259" key="8">
    <source>
        <dbReference type="Pfam" id="PF00133"/>
    </source>
</evidence>
<dbReference type="GO" id="GO:0004832">
    <property type="term" value="F:valine-tRNA ligase activity"/>
    <property type="evidence" value="ECO:0007669"/>
    <property type="project" value="UniProtKB-EC"/>
</dbReference>
<evidence type="ECO:0000256" key="6">
    <source>
        <dbReference type="ARBA" id="ARBA00023146"/>
    </source>
</evidence>
<dbReference type="PANTHER" id="PTHR11946">
    <property type="entry name" value="VALYL-TRNA SYNTHETASES"/>
    <property type="match status" value="1"/>
</dbReference>
<dbReference type="AlphaFoldDB" id="A0A8C4QEE0"/>
<protein>
    <recommendedName>
        <fullName evidence="1">valine--tRNA ligase</fullName>
        <ecNumber evidence="1">6.1.1.9</ecNumber>
    </recommendedName>
    <alternativeName>
        <fullName evidence="7">Valyl-tRNA synthetase</fullName>
    </alternativeName>
</protein>
<reference evidence="9" key="1">
    <citation type="submission" date="2025-08" db="UniProtKB">
        <authorList>
            <consortium name="Ensembl"/>
        </authorList>
    </citation>
    <scope>IDENTIFICATION</scope>
</reference>
<dbReference type="GO" id="GO:0006438">
    <property type="term" value="P:valyl-tRNA aminoacylation"/>
    <property type="evidence" value="ECO:0007669"/>
    <property type="project" value="InterPro"/>
</dbReference>
<keyword evidence="4" id="KW-0067">ATP-binding</keyword>
<dbReference type="InterPro" id="IPR002300">
    <property type="entry name" value="aa-tRNA-synth_Ia"/>
</dbReference>
<dbReference type="Gene3D" id="3.40.50.620">
    <property type="entry name" value="HUPs"/>
    <property type="match status" value="1"/>
</dbReference>
<keyword evidence="2" id="KW-0436">Ligase</keyword>
<feature type="domain" description="Aminoacyl-tRNA synthetase class Ia" evidence="8">
    <location>
        <begin position="43"/>
        <end position="166"/>
    </location>
</feature>
<dbReference type="EC" id="6.1.1.9" evidence="1"/>